<evidence type="ECO:0008006" key="4">
    <source>
        <dbReference type="Google" id="ProtNLM"/>
    </source>
</evidence>
<gene>
    <name evidence="2" type="ORF">Y88_2238</name>
</gene>
<evidence type="ECO:0000313" key="2">
    <source>
        <dbReference type="EMBL" id="EGD59801.1"/>
    </source>
</evidence>
<dbReference type="OrthoDB" id="231484at2"/>
<dbReference type="EMBL" id="AEWJ01000024">
    <property type="protein sequence ID" value="EGD59801.1"/>
    <property type="molecule type" value="Genomic_DNA"/>
</dbReference>
<feature type="region of interest" description="Disordered" evidence="1">
    <location>
        <begin position="1"/>
        <end position="23"/>
    </location>
</feature>
<keyword evidence="3" id="KW-1185">Reference proteome</keyword>
<dbReference type="STRING" id="983920.Y88_2238"/>
<dbReference type="PROSITE" id="PS51318">
    <property type="entry name" value="TAT"/>
    <property type="match status" value="1"/>
</dbReference>
<organism evidence="2 3">
    <name type="scientific">Novosphingobium nitrogenifigens DSM 19370</name>
    <dbReference type="NCBI Taxonomy" id="983920"/>
    <lineage>
        <taxon>Bacteria</taxon>
        <taxon>Pseudomonadati</taxon>
        <taxon>Pseudomonadota</taxon>
        <taxon>Alphaproteobacteria</taxon>
        <taxon>Sphingomonadales</taxon>
        <taxon>Sphingomonadaceae</taxon>
        <taxon>Novosphingobium</taxon>
    </lineage>
</organism>
<evidence type="ECO:0000256" key="1">
    <source>
        <dbReference type="SAM" id="MobiDB-lite"/>
    </source>
</evidence>
<dbReference type="InterPro" id="IPR036188">
    <property type="entry name" value="FAD/NAD-bd_sf"/>
</dbReference>
<dbReference type="Pfam" id="PF13450">
    <property type="entry name" value="NAD_binding_8"/>
    <property type="match status" value="1"/>
</dbReference>
<feature type="compositionally biased region" description="Basic and acidic residues" evidence="1">
    <location>
        <begin position="1"/>
        <end position="21"/>
    </location>
</feature>
<comment type="caution">
    <text evidence="2">The sequence shown here is derived from an EMBL/GenBank/DDBJ whole genome shotgun (WGS) entry which is preliminary data.</text>
</comment>
<dbReference type="Proteomes" id="UP000004728">
    <property type="component" value="Unassembled WGS sequence"/>
</dbReference>
<proteinExistence type="predicted"/>
<dbReference type="Gene3D" id="3.50.50.60">
    <property type="entry name" value="FAD/NAD(P)-binding domain"/>
    <property type="match status" value="1"/>
</dbReference>
<dbReference type="InterPro" id="IPR006311">
    <property type="entry name" value="TAT_signal"/>
</dbReference>
<protein>
    <recommendedName>
        <fullName evidence="4">Twin-arginine translocation pathway signal</fullName>
    </recommendedName>
</protein>
<name>F1Z619_9SPHN</name>
<dbReference type="eggNOG" id="COG0665">
    <property type="taxonomic scope" value="Bacteria"/>
</dbReference>
<sequence length="652" mass="70850">MTTSQRTEKGRKDMKSSDRDLGMGMGMPIARRDFLNGALMSGAALSGLVPGTSARAADPMPYPPALTGMRGSGYPTAYSTGHALRDHVFMPTGAPQETADSYDLIVVGGGISGLAAAWFYQQRHGGSKRVLILDNHDDFGGHAKRNEFGEGASMRLSNAGSFNIFAEDGETGGAHADLYRALGIDIGKLAAETVDPGFYHRHGMGQGVFFDRETFGRDVLLPDPAPWTDFTYLYAPTTPADAEARWARFMADAPLSPRARADVHRLYHAATDYMAGMTVEEKVRRLDTMSYADYLTGPAGCDPMVVTYLRDRTFGSGRGLHSTTALSAHQRFGLPGFAGLGLPAAYETDEAGTSYHFPEGNATVARLLVGRLIPGALKGRTAEGVMLERVDYSRLDDAANATRLRLNSTAVHVANVPGGVEVHYTRGGVAGQFLKTRARQCVLACWNYVIPYICPELPAEQREALSYNVKTPNLWVNVWLNNWRAFHKAGTCYMNAPGSYYASLILEQPVSIGGYRHSQTPDDPTVLTMLHGFETPGLPIKDQFRIGRAELYATSFETFERNTREQLGRALGPYGFDPARDIAGLTVNRWGHGYSYWYSALYDDFLKTGAPPPHLLARRPCGAIAIANTDSGGTDTTELAIDMAARAIAELG</sequence>
<dbReference type="SUPFAM" id="SSF51905">
    <property type="entry name" value="FAD/NAD(P)-binding domain"/>
    <property type="match status" value="1"/>
</dbReference>
<dbReference type="InParanoid" id="F1Z619"/>
<dbReference type="HOGENOM" id="CLU_431354_0_0_5"/>
<dbReference type="AlphaFoldDB" id="F1Z619"/>
<accession>F1Z619</accession>
<reference evidence="2 3" key="1">
    <citation type="journal article" date="2012" name="J. Bacteriol.">
        <title>Draft Genome Sequence of Novosphingobium nitrogenifigens Y88T.</title>
        <authorList>
            <person name="Strabala T.J."/>
            <person name="Macdonald L."/>
            <person name="Liu V."/>
            <person name="Smit A.M."/>
        </authorList>
    </citation>
    <scope>NUCLEOTIDE SEQUENCE [LARGE SCALE GENOMIC DNA]</scope>
    <source>
        <strain evidence="2 3">DSM 19370</strain>
    </source>
</reference>
<evidence type="ECO:0000313" key="3">
    <source>
        <dbReference type="Proteomes" id="UP000004728"/>
    </source>
</evidence>